<name>A0A0M8P419_9EURO</name>
<evidence type="ECO:0008006" key="4">
    <source>
        <dbReference type="Google" id="ProtNLM"/>
    </source>
</evidence>
<dbReference type="Proteomes" id="UP000037696">
    <property type="component" value="Unassembled WGS sequence"/>
</dbReference>
<keyword evidence="3" id="KW-1185">Reference proteome</keyword>
<dbReference type="AlphaFoldDB" id="A0A0M8P419"/>
<dbReference type="STRING" id="229535.A0A0M8P419"/>
<accession>A0A0M8P419</accession>
<evidence type="ECO:0000313" key="3">
    <source>
        <dbReference type="Proteomes" id="UP000037696"/>
    </source>
</evidence>
<comment type="caution">
    <text evidence="2">The sequence shown here is derived from an EMBL/GenBank/DDBJ whole genome shotgun (WGS) entry which is preliminary data.</text>
</comment>
<protein>
    <recommendedName>
        <fullName evidence="4">Secreted protein</fullName>
    </recommendedName>
</protein>
<keyword evidence="1" id="KW-0732">Signal</keyword>
<sequence length="148" mass="15628">MSLPLFRIISTLGVAATQAATLSKCSPFHPPKPELLGPSILDVQADEVHNHSAVSLGPGSNEERSTESVLATSQLHTLILVGTTQSTLRSGYHSGVGICHSKPSVVEVKGALTLLTSHTPSPNVSHLPPPMEVTTREPKLFQPISRGL</sequence>
<evidence type="ECO:0000256" key="1">
    <source>
        <dbReference type="SAM" id="SignalP"/>
    </source>
</evidence>
<proteinExistence type="predicted"/>
<feature type="signal peptide" evidence="1">
    <location>
        <begin position="1"/>
        <end position="19"/>
    </location>
</feature>
<reference evidence="2 3" key="1">
    <citation type="submission" date="2015-08" db="EMBL/GenBank/DDBJ databases">
        <title>Genome sequencing of Penicillium nordicum.</title>
        <authorList>
            <person name="Nguyen H.D."/>
            <person name="Seifert K.A."/>
        </authorList>
    </citation>
    <scope>NUCLEOTIDE SEQUENCE [LARGE SCALE GENOMIC DNA]</scope>
    <source>
        <strain evidence="2 3">DAOMC 185683</strain>
    </source>
</reference>
<organism evidence="2 3">
    <name type="scientific">Penicillium nordicum</name>
    <dbReference type="NCBI Taxonomy" id="229535"/>
    <lineage>
        <taxon>Eukaryota</taxon>
        <taxon>Fungi</taxon>
        <taxon>Dikarya</taxon>
        <taxon>Ascomycota</taxon>
        <taxon>Pezizomycotina</taxon>
        <taxon>Eurotiomycetes</taxon>
        <taxon>Eurotiomycetidae</taxon>
        <taxon>Eurotiales</taxon>
        <taxon>Aspergillaceae</taxon>
        <taxon>Penicillium</taxon>
    </lineage>
</organism>
<feature type="chain" id="PRO_5005819506" description="Secreted protein" evidence="1">
    <location>
        <begin position="20"/>
        <end position="148"/>
    </location>
</feature>
<dbReference type="EMBL" id="LHQQ01000051">
    <property type="protein sequence ID" value="KOS44996.1"/>
    <property type="molecule type" value="Genomic_DNA"/>
</dbReference>
<dbReference type="OrthoDB" id="3039123at2759"/>
<gene>
    <name evidence="2" type="ORF">ACN38_g4069</name>
</gene>
<evidence type="ECO:0000313" key="2">
    <source>
        <dbReference type="EMBL" id="KOS44996.1"/>
    </source>
</evidence>